<evidence type="ECO:0000313" key="1">
    <source>
        <dbReference type="EMBL" id="KZS06783.1"/>
    </source>
</evidence>
<dbReference type="EMBL" id="LRGB01002600">
    <property type="protein sequence ID" value="KZS06783.1"/>
    <property type="molecule type" value="Genomic_DNA"/>
</dbReference>
<keyword evidence="2" id="KW-1185">Reference proteome</keyword>
<gene>
    <name evidence="1" type="ORF">APZ42_029648</name>
</gene>
<organism evidence="1 2">
    <name type="scientific">Daphnia magna</name>
    <dbReference type="NCBI Taxonomy" id="35525"/>
    <lineage>
        <taxon>Eukaryota</taxon>
        <taxon>Metazoa</taxon>
        <taxon>Ecdysozoa</taxon>
        <taxon>Arthropoda</taxon>
        <taxon>Crustacea</taxon>
        <taxon>Branchiopoda</taxon>
        <taxon>Diplostraca</taxon>
        <taxon>Cladocera</taxon>
        <taxon>Anomopoda</taxon>
        <taxon>Daphniidae</taxon>
        <taxon>Daphnia</taxon>
    </lineage>
</organism>
<dbReference type="Proteomes" id="UP000076858">
    <property type="component" value="Unassembled WGS sequence"/>
</dbReference>
<sequence length="56" mass="6537">MKKKQKMMMSDDPEARSNAAFNWRLSCAMENGRRKDSDRSIKEETRLGIFRLEGGE</sequence>
<name>A0A164PFF5_9CRUS</name>
<reference evidence="1 2" key="1">
    <citation type="submission" date="2016-03" db="EMBL/GenBank/DDBJ databases">
        <title>EvidentialGene: Evidence-directed Construction of Genes on Genomes.</title>
        <authorList>
            <person name="Gilbert D.G."/>
            <person name="Choi J.-H."/>
            <person name="Mockaitis K."/>
            <person name="Colbourne J."/>
            <person name="Pfrender M."/>
        </authorList>
    </citation>
    <scope>NUCLEOTIDE SEQUENCE [LARGE SCALE GENOMIC DNA]</scope>
    <source>
        <strain evidence="1 2">Xinb3</strain>
        <tissue evidence="1">Complete organism</tissue>
    </source>
</reference>
<accession>A0A164PFF5</accession>
<proteinExistence type="predicted"/>
<comment type="caution">
    <text evidence="1">The sequence shown here is derived from an EMBL/GenBank/DDBJ whole genome shotgun (WGS) entry which is preliminary data.</text>
</comment>
<dbReference type="AlphaFoldDB" id="A0A164PFF5"/>
<evidence type="ECO:0000313" key="2">
    <source>
        <dbReference type="Proteomes" id="UP000076858"/>
    </source>
</evidence>
<protein>
    <submittedName>
        <fullName evidence="1">Uncharacterized protein</fullName>
    </submittedName>
</protein>